<evidence type="ECO:0000313" key="2">
    <source>
        <dbReference type="EMBL" id="MED6284391.1"/>
    </source>
</evidence>
<reference evidence="2 3" key="1">
    <citation type="submission" date="2021-06" db="EMBL/GenBank/DDBJ databases">
        <authorList>
            <person name="Palmer J.M."/>
        </authorList>
    </citation>
    <scope>NUCLEOTIDE SEQUENCE [LARGE SCALE GENOMIC DNA]</scope>
    <source>
        <strain evidence="2 3">CL_MEX2019</strain>
        <tissue evidence="2">Muscle</tissue>
    </source>
</reference>
<evidence type="ECO:0000313" key="3">
    <source>
        <dbReference type="Proteomes" id="UP001352852"/>
    </source>
</evidence>
<organism evidence="2 3">
    <name type="scientific">Characodon lateralis</name>
    <dbReference type="NCBI Taxonomy" id="208331"/>
    <lineage>
        <taxon>Eukaryota</taxon>
        <taxon>Metazoa</taxon>
        <taxon>Chordata</taxon>
        <taxon>Craniata</taxon>
        <taxon>Vertebrata</taxon>
        <taxon>Euteleostomi</taxon>
        <taxon>Actinopterygii</taxon>
        <taxon>Neopterygii</taxon>
        <taxon>Teleostei</taxon>
        <taxon>Neoteleostei</taxon>
        <taxon>Acanthomorphata</taxon>
        <taxon>Ovalentaria</taxon>
        <taxon>Atherinomorphae</taxon>
        <taxon>Cyprinodontiformes</taxon>
        <taxon>Goodeidae</taxon>
        <taxon>Characodon</taxon>
    </lineage>
</organism>
<comment type="caution">
    <text evidence="2">The sequence shown here is derived from an EMBL/GenBank/DDBJ whole genome shotgun (WGS) entry which is preliminary data.</text>
</comment>
<sequence>MVHSDSVSNIPLSLVRALPEVGVEYIPGRVHCQTFPADPHYALGPAKSARLSPLPADPTHHQVVISGQLSSLLHPIFIHWGKPQHKMAELGGNKQTHPSPPPLPLGHSRVEESPAPLKEMDPFLTLLRNRMNCN</sequence>
<name>A0ABU7EAT2_9TELE</name>
<feature type="region of interest" description="Disordered" evidence="1">
    <location>
        <begin position="87"/>
        <end position="110"/>
    </location>
</feature>
<proteinExistence type="predicted"/>
<accession>A0ABU7EAT2</accession>
<gene>
    <name evidence="2" type="ORF">CHARACLAT_018808</name>
</gene>
<protein>
    <submittedName>
        <fullName evidence="2">Uncharacterized protein</fullName>
    </submittedName>
</protein>
<keyword evidence="3" id="KW-1185">Reference proteome</keyword>
<dbReference type="EMBL" id="JAHUTJ010050851">
    <property type="protein sequence ID" value="MED6284391.1"/>
    <property type="molecule type" value="Genomic_DNA"/>
</dbReference>
<dbReference type="Proteomes" id="UP001352852">
    <property type="component" value="Unassembled WGS sequence"/>
</dbReference>
<evidence type="ECO:0000256" key="1">
    <source>
        <dbReference type="SAM" id="MobiDB-lite"/>
    </source>
</evidence>